<dbReference type="eggNOG" id="ENOG5032SX8">
    <property type="taxonomic scope" value="Bacteria"/>
</dbReference>
<organism evidence="1 2">
    <name type="scientific">Cylindrospermum stagnale PCC 7417</name>
    <dbReference type="NCBI Taxonomy" id="56107"/>
    <lineage>
        <taxon>Bacteria</taxon>
        <taxon>Bacillati</taxon>
        <taxon>Cyanobacteriota</taxon>
        <taxon>Cyanophyceae</taxon>
        <taxon>Nostocales</taxon>
        <taxon>Nostocaceae</taxon>
        <taxon>Cylindrospermum</taxon>
    </lineage>
</organism>
<evidence type="ECO:0000313" key="1">
    <source>
        <dbReference type="EMBL" id="AFZ26908.1"/>
    </source>
</evidence>
<dbReference type="RefSeq" id="WP_015210145.1">
    <property type="nucleotide sequence ID" value="NC_019757.1"/>
</dbReference>
<protein>
    <submittedName>
        <fullName evidence="1">Uncharacterized protein</fullName>
    </submittedName>
</protein>
<sequence>MITIERAESNYVNPLVRFVTEDAIALLLNIPVTEIKEIRCWPNVILVIAEHLVRFVSYADLPPILEAAPPTNQDILTWRKRWRKQKTHKAPEFWKEFYSQKFRQANSSAQLYAWGRLINILKFAFSHERLESLRNVFRTCRTLLTSPVSHLKNSKILA</sequence>
<dbReference type="KEGG" id="csg:Cylst_4853"/>
<proteinExistence type="predicted"/>
<dbReference type="Proteomes" id="UP000010475">
    <property type="component" value="Chromosome"/>
</dbReference>
<reference evidence="1 2" key="1">
    <citation type="submission" date="2012-06" db="EMBL/GenBank/DDBJ databases">
        <title>Finished chromosome of genome of Cylindrospermum stagnale PCC 7417.</title>
        <authorList>
            <consortium name="US DOE Joint Genome Institute"/>
            <person name="Gugger M."/>
            <person name="Coursin T."/>
            <person name="Rippka R."/>
            <person name="Tandeau De Marsac N."/>
            <person name="Huntemann M."/>
            <person name="Wei C.-L."/>
            <person name="Han J."/>
            <person name="Detter J.C."/>
            <person name="Han C."/>
            <person name="Tapia R."/>
            <person name="Chen A."/>
            <person name="Kyrpides N."/>
            <person name="Mavromatis K."/>
            <person name="Markowitz V."/>
            <person name="Szeto E."/>
            <person name="Ivanova N."/>
            <person name="Pagani I."/>
            <person name="Pati A."/>
            <person name="Goodwin L."/>
            <person name="Nordberg H.P."/>
            <person name="Cantor M.N."/>
            <person name="Hua S.X."/>
            <person name="Woyke T."/>
            <person name="Kerfeld C.A."/>
        </authorList>
    </citation>
    <scope>NUCLEOTIDE SEQUENCE [LARGE SCALE GENOMIC DNA]</scope>
    <source>
        <strain evidence="1 2">PCC 7417</strain>
    </source>
</reference>
<accession>K9X357</accession>
<evidence type="ECO:0000313" key="2">
    <source>
        <dbReference type="Proteomes" id="UP000010475"/>
    </source>
</evidence>
<dbReference type="PATRIC" id="fig|56107.3.peg.5331"/>
<dbReference type="AlphaFoldDB" id="K9X357"/>
<gene>
    <name evidence="1" type="ORF">Cylst_4853</name>
</gene>
<keyword evidence="2" id="KW-1185">Reference proteome</keyword>
<name>K9X357_9NOST</name>
<dbReference type="STRING" id="56107.Cylst_4853"/>
<dbReference type="HOGENOM" id="CLU_1702492_0_0_3"/>
<dbReference type="EMBL" id="CP003642">
    <property type="protein sequence ID" value="AFZ26908.1"/>
    <property type="molecule type" value="Genomic_DNA"/>
</dbReference>